<accession>A0A830BLC4</accession>
<evidence type="ECO:0000313" key="1">
    <source>
        <dbReference type="EMBL" id="GFP82881.1"/>
    </source>
</evidence>
<organism evidence="1 2">
    <name type="scientific">Phtheirospermum japonicum</name>
    <dbReference type="NCBI Taxonomy" id="374723"/>
    <lineage>
        <taxon>Eukaryota</taxon>
        <taxon>Viridiplantae</taxon>
        <taxon>Streptophyta</taxon>
        <taxon>Embryophyta</taxon>
        <taxon>Tracheophyta</taxon>
        <taxon>Spermatophyta</taxon>
        <taxon>Magnoliopsida</taxon>
        <taxon>eudicotyledons</taxon>
        <taxon>Gunneridae</taxon>
        <taxon>Pentapetalae</taxon>
        <taxon>asterids</taxon>
        <taxon>lamiids</taxon>
        <taxon>Lamiales</taxon>
        <taxon>Orobanchaceae</taxon>
        <taxon>Orobanchaceae incertae sedis</taxon>
        <taxon>Phtheirospermum</taxon>
    </lineage>
</organism>
<comment type="caution">
    <text evidence="1">The sequence shown here is derived from an EMBL/GenBank/DDBJ whole genome shotgun (WGS) entry which is preliminary data.</text>
</comment>
<gene>
    <name evidence="1" type="ORF">PHJA_000431200</name>
</gene>
<reference evidence="1" key="1">
    <citation type="submission" date="2020-07" db="EMBL/GenBank/DDBJ databases">
        <title>Ethylene signaling mediates host invasion by parasitic plants.</title>
        <authorList>
            <person name="Yoshida S."/>
        </authorList>
    </citation>
    <scope>NUCLEOTIDE SEQUENCE</scope>
    <source>
        <strain evidence="1">Okayama</strain>
    </source>
</reference>
<dbReference type="EMBL" id="BMAC01000054">
    <property type="protein sequence ID" value="GFP82881.1"/>
    <property type="molecule type" value="Genomic_DNA"/>
</dbReference>
<keyword evidence="2" id="KW-1185">Reference proteome</keyword>
<proteinExistence type="predicted"/>
<name>A0A830BLC4_9LAMI</name>
<sequence length="64" mass="7558">MGTEHEIAPCRRVLSKKYLLKTSTICLKYSFPTNSIMILELNLCDVQFQILVYYLRLTKMQDEI</sequence>
<evidence type="ECO:0000313" key="2">
    <source>
        <dbReference type="Proteomes" id="UP000653305"/>
    </source>
</evidence>
<protein>
    <submittedName>
        <fullName evidence="1">Uncharacterized protein</fullName>
    </submittedName>
</protein>
<dbReference type="Proteomes" id="UP000653305">
    <property type="component" value="Unassembled WGS sequence"/>
</dbReference>
<dbReference type="AlphaFoldDB" id="A0A830BLC4"/>